<dbReference type="Proteomes" id="UP000597656">
    <property type="component" value="Unassembled WGS sequence"/>
</dbReference>
<evidence type="ECO:0000259" key="3">
    <source>
        <dbReference type="Pfam" id="PF08028"/>
    </source>
</evidence>
<keyword evidence="1" id="KW-0560">Oxidoreductase</keyword>
<dbReference type="PANTHER" id="PTHR43884:SF12">
    <property type="entry name" value="ISOVALERYL-COA DEHYDROGENASE, MITOCHONDRIAL-RELATED"/>
    <property type="match status" value="1"/>
</dbReference>
<dbReference type="InterPro" id="IPR009100">
    <property type="entry name" value="AcylCoA_DH/oxidase_NM_dom_sf"/>
</dbReference>
<dbReference type="SUPFAM" id="SSF56645">
    <property type="entry name" value="Acyl-CoA dehydrogenase NM domain-like"/>
    <property type="match status" value="1"/>
</dbReference>
<feature type="domain" description="Acyl-CoA dehydrogenase/oxidase N-terminal" evidence="2">
    <location>
        <begin position="10"/>
        <end position="102"/>
    </location>
</feature>
<protein>
    <submittedName>
        <fullName evidence="4">Acyl-CoA dehydrogenase</fullName>
    </submittedName>
</protein>
<dbReference type="PIRSF" id="PIRSF016578">
    <property type="entry name" value="HsaA"/>
    <property type="match status" value="1"/>
</dbReference>
<evidence type="ECO:0000313" key="4">
    <source>
        <dbReference type="EMBL" id="GGM89387.1"/>
    </source>
</evidence>
<sequence>MAEKILPLLRENAAQVDGDATFPEAGLRALRECGLMGLLVPEEHGGLGGDLHDLVDVAGVLASACLSTAMIWAMYCQQVDAVVRFAVPGLAKDLLPRIAAGEVYLASVTTEAGSGGHLMTADASLRSGGEGIAFERLAPIVTGGRYADGFLITMRDGEDTTANKVTLVYAARDQLELETSGEWNPLGMRGTHSEGMRITGTIRPDGVIGPRGGYRTVAVESAIPLAHLAWSACWLGAARSATADVIGLLRSRKRPGSIDLSSDLVSERLARVRMDLELVSAYLRTVCDEITECRTDGRTVDVPSTQIHLNTLKVAAAEHTFRAVDRLVQLCGLSTGYLRTSPIPLERHFRDLRSASLNYANDRLLKANGSLSLVDRGVRLA</sequence>
<evidence type="ECO:0000259" key="2">
    <source>
        <dbReference type="Pfam" id="PF02771"/>
    </source>
</evidence>
<dbReference type="SUPFAM" id="SSF47203">
    <property type="entry name" value="Acyl-CoA dehydrogenase C-terminal domain-like"/>
    <property type="match status" value="1"/>
</dbReference>
<reference evidence="5" key="1">
    <citation type="journal article" date="2019" name="Int. J. Syst. Evol. Microbiol.">
        <title>The Global Catalogue of Microorganisms (GCM) 10K type strain sequencing project: providing services to taxonomists for standard genome sequencing and annotation.</title>
        <authorList>
            <consortium name="The Broad Institute Genomics Platform"/>
            <consortium name="The Broad Institute Genome Sequencing Center for Infectious Disease"/>
            <person name="Wu L."/>
            <person name="Ma J."/>
        </authorList>
    </citation>
    <scope>NUCLEOTIDE SEQUENCE [LARGE SCALE GENOMIC DNA]</scope>
    <source>
        <strain evidence="5">CGMCC 4.7319</strain>
    </source>
</reference>
<name>A0ABQ2HRD4_9PSEU</name>
<dbReference type="Pfam" id="PF08028">
    <property type="entry name" value="Acyl-CoA_dh_2"/>
    <property type="match status" value="1"/>
</dbReference>
<dbReference type="Gene3D" id="1.10.540.10">
    <property type="entry name" value="Acyl-CoA dehydrogenase/oxidase, N-terminal domain"/>
    <property type="match status" value="1"/>
</dbReference>
<dbReference type="Pfam" id="PF02771">
    <property type="entry name" value="Acyl-CoA_dh_N"/>
    <property type="match status" value="1"/>
</dbReference>
<evidence type="ECO:0000256" key="1">
    <source>
        <dbReference type="ARBA" id="ARBA00023002"/>
    </source>
</evidence>
<evidence type="ECO:0000313" key="5">
    <source>
        <dbReference type="Proteomes" id="UP000597656"/>
    </source>
</evidence>
<keyword evidence="5" id="KW-1185">Reference proteome</keyword>
<dbReference type="Gene3D" id="1.20.140.10">
    <property type="entry name" value="Butyryl-CoA Dehydrogenase, subunit A, domain 3"/>
    <property type="match status" value="1"/>
</dbReference>
<dbReference type="InterPro" id="IPR036250">
    <property type="entry name" value="AcylCo_DH-like_C"/>
</dbReference>
<comment type="caution">
    <text evidence="4">The sequence shown here is derived from an EMBL/GenBank/DDBJ whole genome shotgun (WGS) entry which is preliminary data.</text>
</comment>
<dbReference type="EMBL" id="BMNC01000003">
    <property type="protein sequence ID" value="GGM89387.1"/>
    <property type="molecule type" value="Genomic_DNA"/>
</dbReference>
<dbReference type="InterPro" id="IPR046373">
    <property type="entry name" value="Acyl-CoA_Oxase/DH_mid-dom_sf"/>
</dbReference>
<gene>
    <name evidence="4" type="primary">acd</name>
    <name evidence="4" type="ORF">GCM10011609_27820</name>
</gene>
<dbReference type="PANTHER" id="PTHR43884">
    <property type="entry name" value="ACYL-COA DEHYDROGENASE"/>
    <property type="match status" value="1"/>
</dbReference>
<organism evidence="4 5">
    <name type="scientific">Lentzea pudingi</name>
    <dbReference type="NCBI Taxonomy" id="1789439"/>
    <lineage>
        <taxon>Bacteria</taxon>
        <taxon>Bacillati</taxon>
        <taxon>Actinomycetota</taxon>
        <taxon>Actinomycetes</taxon>
        <taxon>Pseudonocardiales</taxon>
        <taxon>Pseudonocardiaceae</taxon>
        <taxon>Lentzea</taxon>
    </lineage>
</organism>
<dbReference type="InterPro" id="IPR013107">
    <property type="entry name" value="Acyl-CoA_DH_C"/>
</dbReference>
<accession>A0ABQ2HRD4</accession>
<dbReference type="RefSeq" id="WP_229693352.1">
    <property type="nucleotide sequence ID" value="NZ_BMNC01000003.1"/>
</dbReference>
<proteinExistence type="predicted"/>
<feature type="domain" description="Acyl-CoA dehydrogenase C-terminal" evidence="3">
    <location>
        <begin position="230"/>
        <end position="355"/>
    </location>
</feature>
<dbReference type="Gene3D" id="2.40.110.10">
    <property type="entry name" value="Butyryl-CoA Dehydrogenase, subunit A, domain 2"/>
    <property type="match status" value="1"/>
</dbReference>
<dbReference type="InterPro" id="IPR013786">
    <property type="entry name" value="AcylCoA_DH/ox_N"/>
</dbReference>
<dbReference type="InterPro" id="IPR037069">
    <property type="entry name" value="AcylCoA_DH/ox_N_sf"/>
</dbReference>